<feature type="region of interest" description="Disordered" evidence="1">
    <location>
        <begin position="1"/>
        <end position="80"/>
    </location>
</feature>
<organism evidence="2 3">
    <name type="scientific">Petrolisthes cinctipes</name>
    <name type="common">Flat porcelain crab</name>
    <dbReference type="NCBI Taxonomy" id="88211"/>
    <lineage>
        <taxon>Eukaryota</taxon>
        <taxon>Metazoa</taxon>
        <taxon>Ecdysozoa</taxon>
        <taxon>Arthropoda</taxon>
        <taxon>Crustacea</taxon>
        <taxon>Multicrustacea</taxon>
        <taxon>Malacostraca</taxon>
        <taxon>Eumalacostraca</taxon>
        <taxon>Eucarida</taxon>
        <taxon>Decapoda</taxon>
        <taxon>Pleocyemata</taxon>
        <taxon>Anomura</taxon>
        <taxon>Galatheoidea</taxon>
        <taxon>Porcellanidae</taxon>
        <taxon>Petrolisthes</taxon>
    </lineage>
</organism>
<dbReference type="Proteomes" id="UP001286313">
    <property type="component" value="Unassembled WGS sequence"/>
</dbReference>
<name>A0AAE1F0R7_PETCI</name>
<feature type="compositionally biased region" description="Basic and acidic residues" evidence="1">
    <location>
        <begin position="13"/>
        <end position="47"/>
    </location>
</feature>
<sequence>MRTGVGKVRRTGVGKEKDRLGERGGQRRGERGGQRRGKGEEDRRGERSGGQVWGKVRRTGVGKEEDSRGERRRQRDDSQLVCSGGKLLSSLWLGEISEKCGTDPAIVGTLTGDNRLLARLRSG</sequence>
<protein>
    <submittedName>
        <fullName evidence="2">Uncharacterized protein</fullName>
    </submittedName>
</protein>
<dbReference type="AlphaFoldDB" id="A0AAE1F0R7"/>
<comment type="caution">
    <text evidence="2">The sequence shown here is derived from an EMBL/GenBank/DDBJ whole genome shotgun (WGS) entry which is preliminary data.</text>
</comment>
<evidence type="ECO:0000313" key="2">
    <source>
        <dbReference type="EMBL" id="KAK3865137.1"/>
    </source>
</evidence>
<evidence type="ECO:0000256" key="1">
    <source>
        <dbReference type="SAM" id="MobiDB-lite"/>
    </source>
</evidence>
<evidence type="ECO:0000313" key="3">
    <source>
        <dbReference type="Proteomes" id="UP001286313"/>
    </source>
</evidence>
<proteinExistence type="predicted"/>
<accession>A0AAE1F0R7</accession>
<reference evidence="2" key="1">
    <citation type="submission" date="2023-10" db="EMBL/GenBank/DDBJ databases">
        <title>Genome assemblies of two species of porcelain crab, Petrolisthes cinctipes and Petrolisthes manimaculis (Anomura: Porcellanidae).</title>
        <authorList>
            <person name="Angst P."/>
        </authorList>
    </citation>
    <scope>NUCLEOTIDE SEQUENCE</scope>
    <source>
        <strain evidence="2">PB745_01</strain>
        <tissue evidence="2">Gill</tissue>
    </source>
</reference>
<keyword evidence="3" id="KW-1185">Reference proteome</keyword>
<feature type="compositionally biased region" description="Basic and acidic residues" evidence="1">
    <location>
        <begin position="61"/>
        <end position="78"/>
    </location>
</feature>
<dbReference type="EMBL" id="JAWQEG010003658">
    <property type="protein sequence ID" value="KAK3865137.1"/>
    <property type="molecule type" value="Genomic_DNA"/>
</dbReference>
<gene>
    <name evidence="2" type="ORF">Pcinc_029234</name>
</gene>